<reference evidence="1" key="1">
    <citation type="submission" date="2020-05" db="EMBL/GenBank/DDBJ databases">
        <title>Large-scale comparative analyses of tick genomes elucidate their genetic diversity and vector capacities.</title>
        <authorList>
            <person name="Jia N."/>
            <person name="Wang J."/>
            <person name="Shi W."/>
            <person name="Du L."/>
            <person name="Sun Y."/>
            <person name="Zhan W."/>
            <person name="Jiang J."/>
            <person name="Wang Q."/>
            <person name="Zhang B."/>
            <person name="Ji P."/>
            <person name="Sakyi L.B."/>
            <person name="Cui X."/>
            <person name="Yuan T."/>
            <person name="Jiang B."/>
            <person name="Yang W."/>
            <person name="Lam T.T.-Y."/>
            <person name="Chang Q."/>
            <person name="Ding S."/>
            <person name="Wang X."/>
            <person name="Zhu J."/>
            <person name="Ruan X."/>
            <person name="Zhao L."/>
            <person name="Wei J."/>
            <person name="Que T."/>
            <person name="Du C."/>
            <person name="Cheng J."/>
            <person name="Dai P."/>
            <person name="Han X."/>
            <person name="Huang E."/>
            <person name="Gao Y."/>
            <person name="Liu J."/>
            <person name="Shao H."/>
            <person name="Ye R."/>
            <person name="Li L."/>
            <person name="Wei W."/>
            <person name="Wang X."/>
            <person name="Wang C."/>
            <person name="Yang T."/>
            <person name="Huo Q."/>
            <person name="Li W."/>
            <person name="Guo W."/>
            <person name="Chen H."/>
            <person name="Zhou L."/>
            <person name="Ni X."/>
            <person name="Tian J."/>
            <person name="Zhou Y."/>
            <person name="Sheng Y."/>
            <person name="Liu T."/>
            <person name="Pan Y."/>
            <person name="Xia L."/>
            <person name="Li J."/>
            <person name="Zhao F."/>
            <person name="Cao W."/>
        </authorList>
    </citation>
    <scope>NUCLEOTIDE SEQUENCE</scope>
    <source>
        <strain evidence="1">Hyas-2018</strain>
    </source>
</reference>
<dbReference type="EMBL" id="CM023484">
    <property type="protein sequence ID" value="KAH6934660.1"/>
    <property type="molecule type" value="Genomic_DNA"/>
</dbReference>
<accession>A0ACB7SIX7</accession>
<evidence type="ECO:0000313" key="1">
    <source>
        <dbReference type="EMBL" id="KAH6934660.1"/>
    </source>
</evidence>
<protein>
    <submittedName>
        <fullName evidence="1">Uncharacterized protein</fullName>
    </submittedName>
</protein>
<sequence length="552" mass="62319">MSSSDWTGLERELLRRSEALHMIPYDDTLLEVAELPQGPTSREDGSDDREDPAEASPPETPITPCVPMTQTVRYATCICEDDYLCTLCLDTEVLRVAYSELRESGEELKKDIHKTAVPLFFVIMCLYLSPRFVFGPDTKSFFDKLYKDVAHRWWYMLLMIRNYVEITAWDVLPHTWYLSVDFQLFAISLVVLLVFKNRKMLAVGAFLLLSLVGCAIGTWAVAGSDLLPFMIFPGPILQVMSKTVDEYYLRPYYHAVCYFSGSVAYLLIDEFRQRKISKTVQVIGWGVSMVCALLCVFVKLAWYRSMNPTSEAVKLLAAFLDRMLWAVSLSWITLACSSGRGGFVGKFLSWNAFVPLSKLSYGVYLIHLPFIELLLHASRERVYWSIFNTNVLSSGRCSVSVWGAISKDGLGPLVRIEGTFNASSYCDIVKETLVPYAQDGPFPDGFYWLQHDRSPVHTARLAEAALDSCGVLRLPWPPSGADLNPIENVWGLLKRRLAAQSRRLPNADALWSAIQEAWEALSREPETSRALYASMPRRIAEVIAAEGHYTGH</sequence>
<gene>
    <name evidence="1" type="ORF">HPB50_026721</name>
</gene>
<name>A0ACB7SIX7_HYAAI</name>
<proteinExistence type="predicted"/>
<keyword evidence="2" id="KW-1185">Reference proteome</keyword>
<dbReference type="Proteomes" id="UP000821845">
    <property type="component" value="Chromosome 4"/>
</dbReference>
<comment type="caution">
    <text evidence="1">The sequence shown here is derived from an EMBL/GenBank/DDBJ whole genome shotgun (WGS) entry which is preliminary data.</text>
</comment>
<organism evidence="1 2">
    <name type="scientific">Hyalomma asiaticum</name>
    <name type="common">Tick</name>
    <dbReference type="NCBI Taxonomy" id="266040"/>
    <lineage>
        <taxon>Eukaryota</taxon>
        <taxon>Metazoa</taxon>
        <taxon>Ecdysozoa</taxon>
        <taxon>Arthropoda</taxon>
        <taxon>Chelicerata</taxon>
        <taxon>Arachnida</taxon>
        <taxon>Acari</taxon>
        <taxon>Parasitiformes</taxon>
        <taxon>Ixodida</taxon>
        <taxon>Ixodoidea</taxon>
        <taxon>Ixodidae</taxon>
        <taxon>Hyalomminae</taxon>
        <taxon>Hyalomma</taxon>
    </lineage>
</organism>
<evidence type="ECO:0000313" key="2">
    <source>
        <dbReference type="Proteomes" id="UP000821845"/>
    </source>
</evidence>